<dbReference type="Proteomes" id="UP001642482">
    <property type="component" value="Unassembled WGS sequence"/>
</dbReference>
<dbReference type="EMBL" id="CAWUHD010000038">
    <property type="protein sequence ID" value="CAK7220912.1"/>
    <property type="molecule type" value="Genomic_DNA"/>
</dbReference>
<name>A0ABP0BMP4_9PEZI</name>
<gene>
    <name evidence="2" type="ORF">SEUCBS140593_004395</name>
</gene>
<evidence type="ECO:0000256" key="1">
    <source>
        <dbReference type="SAM" id="MobiDB-lite"/>
    </source>
</evidence>
<feature type="region of interest" description="Disordered" evidence="1">
    <location>
        <begin position="1"/>
        <end position="93"/>
    </location>
</feature>
<feature type="compositionally biased region" description="Polar residues" evidence="1">
    <location>
        <begin position="28"/>
        <end position="43"/>
    </location>
</feature>
<evidence type="ECO:0000313" key="2">
    <source>
        <dbReference type="EMBL" id="CAK7220912.1"/>
    </source>
</evidence>
<feature type="region of interest" description="Disordered" evidence="1">
    <location>
        <begin position="352"/>
        <end position="376"/>
    </location>
</feature>
<protein>
    <submittedName>
        <fullName evidence="2">Uncharacterized protein</fullName>
    </submittedName>
</protein>
<evidence type="ECO:0000313" key="3">
    <source>
        <dbReference type="Proteomes" id="UP001642482"/>
    </source>
</evidence>
<feature type="compositionally biased region" description="Acidic residues" evidence="1">
    <location>
        <begin position="299"/>
        <end position="316"/>
    </location>
</feature>
<feature type="compositionally biased region" description="Polar residues" evidence="1">
    <location>
        <begin position="1"/>
        <end position="11"/>
    </location>
</feature>
<keyword evidence="3" id="KW-1185">Reference proteome</keyword>
<organism evidence="2 3">
    <name type="scientific">Sporothrix eucalyptigena</name>
    <dbReference type="NCBI Taxonomy" id="1812306"/>
    <lineage>
        <taxon>Eukaryota</taxon>
        <taxon>Fungi</taxon>
        <taxon>Dikarya</taxon>
        <taxon>Ascomycota</taxon>
        <taxon>Pezizomycotina</taxon>
        <taxon>Sordariomycetes</taxon>
        <taxon>Sordariomycetidae</taxon>
        <taxon>Ophiostomatales</taxon>
        <taxon>Ophiostomataceae</taxon>
        <taxon>Sporothrix</taxon>
    </lineage>
</organism>
<accession>A0ABP0BMP4</accession>
<feature type="region of interest" description="Disordered" evidence="1">
    <location>
        <begin position="254"/>
        <end position="329"/>
    </location>
</feature>
<sequence length="593" mass="67074">MDRNSQPTSSLGKKLTPIHMRGKRKSNRSPASFSSSQANNIDSDTAAAAEDLSLDLPSSPRKRSREPDPGRGSSSATVGSKAPARRPRTQKNASFDQRFPLEVIERIFFYSKNYNLPVANARLGWMLSSRHTLRDLVLDALGPYWNLTLVKGYKEPKPGSPAAAKKKRAVRSSTITALLACPWAKMDLLVEAQQVWLQKNRTKGKRYVHTIIPFTEDPDMDIARKFVLNMDGFDTLIENHVKGHILSIELLDSQGRDSDENGDDDNDDDYYDDKDDGDNNEKDDEEAGNGQDGDKDAYEDVEEDNEGDGETEDDQEQPPQKSIKTEPENASAHACFALDQYFALETICRESPYDPKPGEDPMMLLESSPSEPRGEDDEIEEISGIQLLFFRMSISAYRRGPSLGSVRIPEWLQLAGGPYPANQCHNKEGRKAMRDRLRSTYDMLSWIIFTGGQLQKKESWETTWQGFQNLLEVDVRAHPWDAYEENEDVVAVHHSNNGRQPPTDKPIRLQYGVDTLVAGLLGHFYALGVFYRQWPENVVEEAMRKASDFGNREGGSFRKTQTYIILQRIALVVPSDRSEGEDWLTQTWQELKF</sequence>
<proteinExistence type="predicted"/>
<feature type="compositionally biased region" description="Acidic residues" evidence="1">
    <location>
        <begin position="260"/>
        <end position="287"/>
    </location>
</feature>
<comment type="caution">
    <text evidence="2">The sequence shown here is derived from an EMBL/GenBank/DDBJ whole genome shotgun (WGS) entry which is preliminary data.</text>
</comment>
<reference evidence="2 3" key="1">
    <citation type="submission" date="2024-01" db="EMBL/GenBank/DDBJ databases">
        <authorList>
            <person name="Allen C."/>
            <person name="Tagirdzhanova G."/>
        </authorList>
    </citation>
    <scope>NUCLEOTIDE SEQUENCE [LARGE SCALE GENOMIC DNA]</scope>
</reference>